<reference evidence="1 2" key="1">
    <citation type="journal article" date="2008" name="Nature">
        <title>The genome of Laccaria bicolor provides insights into mycorrhizal symbiosis.</title>
        <authorList>
            <person name="Martin F."/>
            <person name="Aerts A."/>
            <person name="Ahren D."/>
            <person name="Brun A."/>
            <person name="Danchin E.G.J."/>
            <person name="Duchaussoy F."/>
            <person name="Gibon J."/>
            <person name="Kohler A."/>
            <person name="Lindquist E."/>
            <person name="Pereda V."/>
            <person name="Salamov A."/>
            <person name="Shapiro H.J."/>
            <person name="Wuyts J."/>
            <person name="Blaudez D."/>
            <person name="Buee M."/>
            <person name="Brokstein P."/>
            <person name="Canbaeck B."/>
            <person name="Cohen D."/>
            <person name="Courty P.E."/>
            <person name="Coutinho P.M."/>
            <person name="Delaruelle C."/>
            <person name="Detter J.C."/>
            <person name="Deveau A."/>
            <person name="DiFazio S."/>
            <person name="Duplessis S."/>
            <person name="Fraissinet-Tachet L."/>
            <person name="Lucic E."/>
            <person name="Frey-Klett P."/>
            <person name="Fourrey C."/>
            <person name="Feussner I."/>
            <person name="Gay G."/>
            <person name="Grimwood J."/>
            <person name="Hoegger P.J."/>
            <person name="Jain P."/>
            <person name="Kilaru S."/>
            <person name="Labbe J."/>
            <person name="Lin Y.C."/>
            <person name="Legue V."/>
            <person name="Le Tacon F."/>
            <person name="Marmeisse R."/>
            <person name="Melayah D."/>
            <person name="Montanini B."/>
            <person name="Muratet M."/>
            <person name="Nehls U."/>
            <person name="Niculita-Hirzel H."/>
            <person name="Oudot-Le Secq M.P."/>
            <person name="Peter M."/>
            <person name="Quesneville H."/>
            <person name="Rajashekar B."/>
            <person name="Reich M."/>
            <person name="Rouhier N."/>
            <person name="Schmutz J."/>
            <person name="Yin T."/>
            <person name="Chalot M."/>
            <person name="Henrissat B."/>
            <person name="Kuees U."/>
            <person name="Lucas S."/>
            <person name="Van de Peer Y."/>
            <person name="Podila G.K."/>
            <person name="Polle A."/>
            <person name="Pukkila P.J."/>
            <person name="Richardson P.M."/>
            <person name="Rouze P."/>
            <person name="Sanders I.R."/>
            <person name="Stajich J.E."/>
            <person name="Tunlid A."/>
            <person name="Tuskan G."/>
            <person name="Grigoriev I.V."/>
        </authorList>
    </citation>
    <scope>NUCLEOTIDE SEQUENCE [LARGE SCALE GENOMIC DNA]</scope>
    <source>
        <strain evidence="2">S238N-H82 / ATCC MYA-4686</strain>
    </source>
</reference>
<dbReference type="HOGENOM" id="CLU_1845428_0_0_1"/>
<organism evidence="2">
    <name type="scientific">Laccaria bicolor (strain S238N-H82 / ATCC MYA-4686)</name>
    <name type="common">Bicoloured deceiver</name>
    <name type="synonym">Laccaria laccata var. bicolor</name>
    <dbReference type="NCBI Taxonomy" id="486041"/>
    <lineage>
        <taxon>Eukaryota</taxon>
        <taxon>Fungi</taxon>
        <taxon>Dikarya</taxon>
        <taxon>Basidiomycota</taxon>
        <taxon>Agaricomycotina</taxon>
        <taxon>Agaricomycetes</taxon>
        <taxon>Agaricomycetidae</taxon>
        <taxon>Agaricales</taxon>
        <taxon>Agaricineae</taxon>
        <taxon>Hydnangiaceae</taxon>
        <taxon>Laccaria</taxon>
    </lineage>
</organism>
<name>B0CWA3_LACBS</name>
<keyword evidence="2" id="KW-1185">Reference proteome</keyword>
<accession>B0CWA3</accession>
<dbReference type="RefSeq" id="XP_001875530.1">
    <property type="nucleotide sequence ID" value="XM_001875495.1"/>
</dbReference>
<dbReference type="AlphaFoldDB" id="B0CWA3"/>
<dbReference type="KEGG" id="lbc:LACBIDRAFT_322438"/>
<dbReference type="EMBL" id="DS547093">
    <property type="protein sequence ID" value="EDR13032.1"/>
    <property type="molecule type" value="Genomic_DNA"/>
</dbReference>
<protein>
    <submittedName>
        <fullName evidence="1">Predicted protein</fullName>
    </submittedName>
</protein>
<dbReference type="GeneID" id="6071892"/>
<evidence type="ECO:0000313" key="2">
    <source>
        <dbReference type="Proteomes" id="UP000001194"/>
    </source>
</evidence>
<sequence>MLFIHVTLGPDRTKEKKDPFVMATLRISNLRHKRIKEFIEVLWLAAIERDVNSFQHPTLFRFTPLLNQRPQFRFGKTRATAPIALKFFEHRAQTIGIFAGWSEAINDFVIDDKSTGVVGDMEVDEKWDLFEESKKFIPS</sequence>
<dbReference type="InParanoid" id="B0CWA3"/>
<dbReference type="Proteomes" id="UP000001194">
    <property type="component" value="Unassembled WGS sequence"/>
</dbReference>
<evidence type="ECO:0000313" key="1">
    <source>
        <dbReference type="EMBL" id="EDR13032.1"/>
    </source>
</evidence>
<gene>
    <name evidence="1" type="ORF">LACBIDRAFT_322438</name>
</gene>
<proteinExistence type="predicted"/>